<dbReference type="RefSeq" id="WP_155716687.1">
    <property type="nucleotide sequence ID" value="NZ_VVIQ01000016.1"/>
</dbReference>
<organism evidence="2 3">
    <name type="scientific">Prevotella vespertina</name>
    <dbReference type="NCBI Taxonomy" id="2608404"/>
    <lineage>
        <taxon>Bacteria</taxon>
        <taxon>Pseudomonadati</taxon>
        <taxon>Bacteroidota</taxon>
        <taxon>Bacteroidia</taxon>
        <taxon>Bacteroidales</taxon>
        <taxon>Prevotellaceae</taxon>
        <taxon>Prevotella</taxon>
    </lineage>
</organism>
<feature type="chain" id="PRO_5028918651" evidence="1">
    <location>
        <begin position="19"/>
        <end position="436"/>
    </location>
</feature>
<accession>A0A7C9HFE3</accession>
<gene>
    <name evidence="2" type="ORF">F0475_11310</name>
</gene>
<evidence type="ECO:0000313" key="3">
    <source>
        <dbReference type="Proteomes" id="UP000482295"/>
    </source>
</evidence>
<dbReference type="Proteomes" id="UP000482295">
    <property type="component" value="Unassembled WGS sequence"/>
</dbReference>
<evidence type="ECO:0000313" key="2">
    <source>
        <dbReference type="EMBL" id="MUL28865.1"/>
    </source>
</evidence>
<reference evidence="2 3" key="1">
    <citation type="submission" date="2019-09" db="EMBL/GenBank/DDBJ databases">
        <title>Prevotella A2879 sp. nov., isolated from an abscess of a patient.</title>
        <authorList>
            <person name="Buhl M."/>
            <person name="Oberhettinger P."/>
        </authorList>
    </citation>
    <scope>NUCLEOTIDE SEQUENCE [LARGE SCALE GENOMIC DNA]</scope>
    <source>
        <strain evidence="2 3">A2879</strain>
    </source>
</reference>
<dbReference type="AlphaFoldDB" id="A0A7C9HFE3"/>
<name>A0A7C9HFE3_9BACT</name>
<evidence type="ECO:0000256" key="1">
    <source>
        <dbReference type="SAM" id="SignalP"/>
    </source>
</evidence>
<feature type="signal peptide" evidence="1">
    <location>
        <begin position="1"/>
        <end position="18"/>
    </location>
</feature>
<dbReference type="PROSITE" id="PS51257">
    <property type="entry name" value="PROKAR_LIPOPROTEIN"/>
    <property type="match status" value="1"/>
</dbReference>
<dbReference type="Pfam" id="PF14135">
    <property type="entry name" value="DUF4302"/>
    <property type="match status" value="1"/>
</dbReference>
<keyword evidence="3" id="KW-1185">Reference proteome</keyword>
<proteinExistence type="predicted"/>
<comment type="caution">
    <text evidence="2">The sequence shown here is derived from an EMBL/GenBank/DDBJ whole genome shotgun (WGS) entry which is preliminary data.</text>
</comment>
<dbReference type="EMBL" id="VVIQ01000016">
    <property type="protein sequence ID" value="MUL28865.1"/>
    <property type="molecule type" value="Genomic_DNA"/>
</dbReference>
<protein>
    <submittedName>
        <fullName evidence="2">DUF4302 domain-containing protein</fullName>
    </submittedName>
</protein>
<dbReference type="InterPro" id="IPR025396">
    <property type="entry name" value="DUF4302"/>
</dbReference>
<keyword evidence="1" id="KW-0732">Signal</keyword>
<sequence length="436" mass="48758">MKKLYSLLFALTSILLLGACTPEVDSVFDKSSANRIAESISNTKAILASAPNGWRMAYYGAEQYGGYNIFCKFDTAENVKVMEETDMSEAESHYTVSQSQGVQISFDTFNKAFHKFSDPVGKLDGYQVGQAGKGFEGDFEFRVLSCSKDSIVLQGKKGEARIVMTPVPENQTWSDYIADAHYMKTLMASDRYRLVLGNDTLKAIKTDYNVIAVTDTNGVVIDLPFIYTNKGMDLLTPKKVHDKIVRNFTYSEDDKWADRNDNTVMLMPYYPSPVEALISGQWTVNLTETNSQTVDVWKTVNAYASAISSNKYPFRSLFIGTYDGDEVFTIGAVFGQAGGRVVYDYEINDDNHITFIGTNEPATAKLNGAQNNNYSAFKRLFRFEDVLVRFKLNGLETAYEVSLNDPKNPTKITLTSVLDPTYKLVFNKGISLVNFN</sequence>